<evidence type="ECO:0000256" key="6">
    <source>
        <dbReference type="ARBA" id="ARBA00046786"/>
    </source>
</evidence>
<dbReference type="PANTHER" id="PTHR10491:SF4">
    <property type="entry name" value="METHIONINE ADENOSYLTRANSFERASE 2 SUBUNIT BETA"/>
    <property type="match status" value="1"/>
</dbReference>
<evidence type="ECO:0000256" key="5">
    <source>
        <dbReference type="ARBA" id="ARBA00045998"/>
    </source>
</evidence>
<dbReference type="AlphaFoldDB" id="A0A2R5LN12"/>
<dbReference type="GO" id="GO:0006556">
    <property type="term" value="P:S-adenosylmethionine biosynthetic process"/>
    <property type="evidence" value="ECO:0007669"/>
    <property type="project" value="UniProtKB-UniPathway"/>
</dbReference>
<dbReference type="CDD" id="cd05254">
    <property type="entry name" value="dTDP_HR_like_SDR_e"/>
    <property type="match status" value="1"/>
</dbReference>
<accession>A0A2R5LN12</accession>
<dbReference type="GO" id="GO:0048269">
    <property type="term" value="C:methionine adenosyltransferase complex"/>
    <property type="evidence" value="ECO:0007669"/>
    <property type="project" value="TreeGrafter"/>
</dbReference>
<protein>
    <recommendedName>
        <fullName evidence="3">Methionine adenosyltransferase 2 subunit beta</fullName>
    </recommendedName>
    <alternativeName>
        <fullName evidence="4">Methionine adenosyltransferase II beta</fullName>
    </alternativeName>
</protein>
<organism evidence="8">
    <name type="scientific">Ornithodoros turicata</name>
    <dbReference type="NCBI Taxonomy" id="34597"/>
    <lineage>
        <taxon>Eukaryota</taxon>
        <taxon>Metazoa</taxon>
        <taxon>Ecdysozoa</taxon>
        <taxon>Arthropoda</taxon>
        <taxon>Chelicerata</taxon>
        <taxon>Arachnida</taxon>
        <taxon>Acari</taxon>
        <taxon>Parasitiformes</taxon>
        <taxon>Ixodida</taxon>
        <taxon>Ixodoidea</taxon>
        <taxon>Argasidae</taxon>
        <taxon>Ornithodorinae</taxon>
        <taxon>Ornithodoros</taxon>
    </lineage>
</organism>
<comment type="subunit">
    <text evidence="6">Heterotrimer; composed of a catalytic MAT2A homodimer that binds one regulatory MAT2B chain. Heterohexamer; composed of a central, catalytic MAT2A homotetramer flanked on either side by a regulatory MAT2B chain. NADP binding increases the affinity for MAT2A.</text>
</comment>
<proteinExistence type="inferred from homology"/>
<dbReference type="InterPro" id="IPR036291">
    <property type="entry name" value="NAD(P)-bd_dom_sf"/>
</dbReference>
<reference evidence="8" key="1">
    <citation type="submission" date="2018-03" db="EMBL/GenBank/DDBJ databases">
        <title>The relapsing fever spirochete Borrelia turicatae persists in the highly oxidative environment of its soft-bodied tick vector.</title>
        <authorList>
            <person name="Bourret T.J."/>
            <person name="Boyle W.K."/>
            <person name="Valenzuela J.G."/>
            <person name="Oliveira F."/>
            <person name="Lopez J.E."/>
        </authorList>
    </citation>
    <scope>NUCLEOTIDE SEQUENCE</scope>
    <source>
        <strain evidence="8">Kansas strain/isolate</strain>
        <tissue evidence="8">Salivary glands</tissue>
    </source>
</reference>
<dbReference type="InterPro" id="IPR029903">
    <property type="entry name" value="RmlD-like-bd"/>
</dbReference>
<comment type="pathway">
    <text evidence="1">Amino-acid biosynthesis; S-adenosyl-L-methionine biosynthesis; S-adenosyl-L-methionine from L-methionine: step 1/1.</text>
</comment>
<comment type="function">
    <text evidence="5">Regulatory subunit of S-adenosylmethionine synthetase 2, an enzyme that catalyzes the formation of S-adenosylmethionine from methionine and ATP. Regulates MAT2A catalytic activity by changing its kinetic properties, increasing its affinity for L-methionine. Can bind NADP (in vitro).</text>
</comment>
<dbReference type="Pfam" id="PF04321">
    <property type="entry name" value="RmlD_sub_bind"/>
    <property type="match status" value="1"/>
</dbReference>
<evidence type="ECO:0000256" key="3">
    <source>
        <dbReference type="ARBA" id="ARBA00021596"/>
    </source>
</evidence>
<comment type="similarity">
    <text evidence="2">Belongs to the dTDP-4-dehydrorhamnose reductase family. MAT2B subfamily.</text>
</comment>
<keyword evidence="8" id="KW-0808">Transferase</keyword>
<name>A0A2R5LN12_9ACAR</name>
<sequence>MRTVVITGASGLLGRALVRAFESSSWNVRGLAHTRVSGDLVAVDLTNFDESANVILQAKPDIIVHSAAQRVPDKVEKEPERSHALNVEASKNLAHLAEKEGIPFIHISTDYVFDGKNPPYKESDEASPLNKYGESKATAEKFVMAAKPDAIVVRIPTLYGGEEYEGESAVASLLKPVKDRTKSTKVSDYEVRYPSHVDDIATIVAELAERRLKDATIRGFYQWCGSEALTKYGMVQVMGKALDVNVDHISADPNPSSGAPRPHDTRLARDRLQELSIGRHTPFVDGVKSFQRFL</sequence>
<dbReference type="SUPFAM" id="SSF51735">
    <property type="entry name" value="NAD(P)-binding Rossmann-fold domains"/>
    <property type="match status" value="1"/>
</dbReference>
<dbReference type="GO" id="GO:0048270">
    <property type="term" value="F:methionine adenosyltransferase regulator activity"/>
    <property type="evidence" value="ECO:0007669"/>
    <property type="project" value="TreeGrafter"/>
</dbReference>
<dbReference type="UniPathway" id="UPA00315">
    <property type="reaction ID" value="UER00080"/>
</dbReference>
<dbReference type="FunFam" id="3.40.50.720:FF:000357">
    <property type="entry name" value="Methionine adenosyltransferase 2 subunit beta"/>
    <property type="match status" value="1"/>
</dbReference>
<evidence type="ECO:0000256" key="2">
    <source>
        <dbReference type="ARBA" id="ARBA00008656"/>
    </source>
</evidence>
<dbReference type="PANTHER" id="PTHR10491">
    <property type="entry name" value="DTDP-4-DEHYDRORHAMNOSE REDUCTASE"/>
    <property type="match status" value="1"/>
</dbReference>
<dbReference type="GO" id="GO:0016740">
    <property type="term" value="F:transferase activity"/>
    <property type="evidence" value="ECO:0007669"/>
    <property type="project" value="UniProtKB-KW"/>
</dbReference>
<dbReference type="InterPro" id="IPR005913">
    <property type="entry name" value="dTDP_dehydrorham_reduct"/>
</dbReference>
<evidence type="ECO:0000313" key="8">
    <source>
        <dbReference type="EMBL" id="MBY10912.1"/>
    </source>
</evidence>
<evidence type="ECO:0000256" key="1">
    <source>
        <dbReference type="ARBA" id="ARBA00005224"/>
    </source>
</evidence>
<dbReference type="Gene3D" id="3.40.50.720">
    <property type="entry name" value="NAD(P)-binding Rossmann-like Domain"/>
    <property type="match status" value="1"/>
</dbReference>
<feature type="domain" description="RmlD-like substrate binding" evidence="7">
    <location>
        <begin position="3"/>
        <end position="289"/>
    </location>
</feature>
<dbReference type="EMBL" id="GGLE01006786">
    <property type="protein sequence ID" value="MBY10912.1"/>
    <property type="molecule type" value="Transcribed_RNA"/>
</dbReference>
<evidence type="ECO:0000259" key="7">
    <source>
        <dbReference type="Pfam" id="PF04321"/>
    </source>
</evidence>
<evidence type="ECO:0000256" key="4">
    <source>
        <dbReference type="ARBA" id="ARBA00029977"/>
    </source>
</evidence>